<dbReference type="HOGENOM" id="CLU_1182848_0_0_2"/>
<evidence type="ECO:0000313" key="2">
    <source>
        <dbReference type="EMBL" id="AIG97393.1"/>
    </source>
</evidence>
<protein>
    <recommendedName>
        <fullName evidence="4">Phospholipase C/D domain-containing protein</fullName>
    </recommendedName>
</protein>
<dbReference type="GeneID" id="24794118"/>
<sequence>MKWRTHKAITRTVCSKLGIQAEEIANASVLPDKEPDYIYRTGRRRVYRVRAPHHGREALDLAFNYLKRARKAYLRGDRRYIEYLGRALHYLQDYSVDPKEKLWIFEYRSGHAHDERENGVARFHVPEEAVSTGFNEVCTPHRVKEIVYGAKPKKSPEEIMFLATYLSAIAVKSVFNPDKPPKLEENYSKALKIHVVLVLLPLLILLAGVTASTLALAAILSFVMHKLDFNYHRWKLEHDWFRP</sequence>
<proteinExistence type="predicted"/>
<organism evidence="2 3">
    <name type="scientific">Archaeoglobus fulgidus DSM 8774</name>
    <dbReference type="NCBI Taxonomy" id="1344584"/>
    <lineage>
        <taxon>Archaea</taxon>
        <taxon>Methanobacteriati</taxon>
        <taxon>Methanobacteriota</taxon>
        <taxon>Archaeoglobi</taxon>
        <taxon>Archaeoglobales</taxon>
        <taxon>Archaeoglobaceae</taxon>
        <taxon>Archaeoglobus</taxon>
    </lineage>
</organism>
<keyword evidence="1" id="KW-0472">Membrane</keyword>
<dbReference type="Gene3D" id="1.10.575.10">
    <property type="entry name" value="P1 Nuclease"/>
    <property type="match status" value="1"/>
</dbReference>
<accession>A0A075WII0</accession>
<feature type="transmembrane region" description="Helical" evidence="1">
    <location>
        <begin position="195"/>
        <end position="223"/>
    </location>
</feature>
<dbReference type="InterPro" id="IPR008947">
    <property type="entry name" value="PLipase_C/P1_nuclease_dom_sf"/>
</dbReference>
<keyword evidence="1" id="KW-1133">Transmembrane helix</keyword>
<evidence type="ECO:0008006" key="4">
    <source>
        <dbReference type="Google" id="ProtNLM"/>
    </source>
</evidence>
<name>A0A075WII0_ARCFL</name>
<dbReference type="KEGG" id="afg:AFULGI_00005920"/>
<dbReference type="RefSeq" id="WP_048095110.1">
    <property type="nucleotide sequence ID" value="NZ_CP006577.1"/>
</dbReference>
<dbReference type="EMBL" id="CP006577">
    <property type="protein sequence ID" value="AIG97393.1"/>
    <property type="molecule type" value="Genomic_DNA"/>
</dbReference>
<keyword evidence="1" id="KW-0812">Transmembrane</keyword>
<evidence type="ECO:0000313" key="3">
    <source>
        <dbReference type="Proteomes" id="UP000028501"/>
    </source>
</evidence>
<evidence type="ECO:0000256" key="1">
    <source>
        <dbReference type="SAM" id="Phobius"/>
    </source>
</evidence>
<reference evidence="2 3" key="1">
    <citation type="submission" date="2013-07" db="EMBL/GenBank/DDBJ databases">
        <title>Genome of Archaeoglobus fulgidus.</title>
        <authorList>
            <person name="Fiebig A."/>
            <person name="Birkeland N.-K."/>
        </authorList>
    </citation>
    <scope>NUCLEOTIDE SEQUENCE [LARGE SCALE GENOMIC DNA]</scope>
    <source>
        <strain evidence="2 3">DSM 8774</strain>
    </source>
</reference>
<gene>
    <name evidence="2" type="ORF">AFULGI_00005920</name>
</gene>
<dbReference type="GO" id="GO:0016788">
    <property type="term" value="F:hydrolase activity, acting on ester bonds"/>
    <property type="evidence" value="ECO:0007669"/>
    <property type="project" value="InterPro"/>
</dbReference>
<dbReference type="Proteomes" id="UP000028501">
    <property type="component" value="Chromosome"/>
</dbReference>
<dbReference type="SUPFAM" id="SSF48537">
    <property type="entry name" value="Phospholipase C/P1 nuclease"/>
    <property type="match status" value="1"/>
</dbReference>
<dbReference type="AlphaFoldDB" id="A0A075WII0"/>